<gene>
    <name evidence="2" type="ORF">JAO75_02740</name>
</gene>
<name>A0ABS0XWA2_9HYPH</name>
<keyword evidence="1" id="KW-0812">Transmembrane</keyword>
<dbReference type="RefSeq" id="WP_199046475.1">
    <property type="nucleotide sequence ID" value="NZ_JAELXT010000002.1"/>
</dbReference>
<reference evidence="3" key="1">
    <citation type="submission" date="2020-12" db="EMBL/GenBank/DDBJ databases">
        <title>Hymenobacter sp.</title>
        <authorList>
            <person name="Kim M.K."/>
        </authorList>
    </citation>
    <scope>NUCLEOTIDE SEQUENCE [LARGE SCALE GENOMIC DNA]</scope>
    <source>
        <strain evidence="3">BT325</strain>
    </source>
</reference>
<sequence>MAFTLTDVALVLFTACNTARVFAYFPQMVKIGRDTQGASAISCATWVLFGVSNLSTVAYAVFVLSDWRMTAVFAANTMCCIAIVGMTAWKRATFRMMRNGLDGPLPPLGRRDFANAPVNAAGRHPS</sequence>
<protein>
    <submittedName>
        <fullName evidence="2">Uncharacterized protein</fullName>
    </submittedName>
</protein>
<evidence type="ECO:0000313" key="2">
    <source>
        <dbReference type="EMBL" id="MBJ6124318.1"/>
    </source>
</evidence>
<comment type="caution">
    <text evidence="2">The sequence shown here is derived from an EMBL/GenBank/DDBJ whole genome shotgun (WGS) entry which is preliminary data.</text>
</comment>
<feature type="transmembrane region" description="Helical" evidence="1">
    <location>
        <begin position="37"/>
        <end position="61"/>
    </location>
</feature>
<proteinExistence type="predicted"/>
<keyword evidence="1" id="KW-0472">Membrane</keyword>
<keyword evidence="3" id="KW-1185">Reference proteome</keyword>
<dbReference type="EMBL" id="JAELXT010000002">
    <property type="protein sequence ID" value="MBJ6124318.1"/>
    <property type="molecule type" value="Genomic_DNA"/>
</dbReference>
<dbReference type="Proteomes" id="UP000620670">
    <property type="component" value="Unassembled WGS sequence"/>
</dbReference>
<feature type="transmembrane region" description="Helical" evidence="1">
    <location>
        <begin position="67"/>
        <end position="89"/>
    </location>
</feature>
<accession>A0ABS0XWA2</accession>
<evidence type="ECO:0000313" key="3">
    <source>
        <dbReference type="Proteomes" id="UP000620670"/>
    </source>
</evidence>
<organism evidence="2 3">
    <name type="scientific">Microvirga splendida</name>
    <dbReference type="NCBI Taxonomy" id="2795727"/>
    <lineage>
        <taxon>Bacteria</taxon>
        <taxon>Pseudomonadati</taxon>
        <taxon>Pseudomonadota</taxon>
        <taxon>Alphaproteobacteria</taxon>
        <taxon>Hyphomicrobiales</taxon>
        <taxon>Methylobacteriaceae</taxon>
        <taxon>Microvirga</taxon>
    </lineage>
</organism>
<keyword evidence="1" id="KW-1133">Transmembrane helix</keyword>
<dbReference type="Gene3D" id="1.20.1280.290">
    <property type="match status" value="1"/>
</dbReference>
<evidence type="ECO:0000256" key="1">
    <source>
        <dbReference type="SAM" id="Phobius"/>
    </source>
</evidence>